<evidence type="ECO:0000256" key="5">
    <source>
        <dbReference type="ARBA" id="ARBA00022989"/>
    </source>
</evidence>
<dbReference type="EMBL" id="CP019640">
    <property type="protein sequence ID" value="AQQ54953.1"/>
    <property type="molecule type" value="Genomic_DNA"/>
</dbReference>
<evidence type="ECO:0000256" key="6">
    <source>
        <dbReference type="ARBA" id="ARBA00023136"/>
    </source>
</evidence>
<dbReference type="Gene3D" id="1.10.287.1260">
    <property type="match status" value="1"/>
</dbReference>
<sequence>MFEEFEFLRDLSLSAVLWFFVYLFVIFAVKAVILRLLKFSFRSEDFRKKTFPVIKDVVNALAFYGAILLFLFYFSEEYWLTDAFYETEGVQISLFLIVIAVMIVTLANRLVKAVNRYVMPFVYEQFSVESGMRYTMNRIIYYTVMFLALIISFTTAGLDLTAVGVIFSVLGIGIGFGMRNIAANFVSGIIILFERPMEVGELVEIDKKIGRISKIKLRSTVVETLKDGTLVVPNQYFIEQIVKNRSSAQLFARVTVSVAYGNDTKKVEQLLMKAAEQEVEKTLGVPVEQPEVQFIDFRNSALDFQVEVRVLDVETKEKMESLLRHAIAHLFIDNDIKLVENWNRQNSDREGDSK</sequence>
<feature type="transmembrane region" description="Helical" evidence="7">
    <location>
        <begin position="164"/>
        <end position="193"/>
    </location>
</feature>
<dbReference type="InterPro" id="IPR052702">
    <property type="entry name" value="MscS-like_channel"/>
</dbReference>
<dbReference type="Gene3D" id="3.30.70.100">
    <property type="match status" value="1"/>
</dbReference>
<feature type="transmembrane region" description="Helical" evidence="7">
    <location>
        <begin position="90"/>
        <end position="111"/>
    </location>
</feature>
<dbReference type="PANTHER" id="PTHR30347:SF1">
    <property type="entry name" value="MECHANOSENSITIVE CHANNEL MSCK"/>
    <property type="match status" value="1"/>
</dbReference>
<evidence type="ECO:0000256" key="4">
    <source>
        <dbReference type="ARBA" id="ARBA00022692"/>
    </source>
</evidence>
<dbReference type="Pfam" id="PF00924">
    <property type="entry name" value="MS_channel_2nd"/>
    <property type="match status" value="1"/>
</dbReference>
<evidence type="ECO:0000259" key="8">
    <source>
        <dbReference type="Pfam" id="PF00924"/>
    </source>
</evidence>
<dbReference type="InterPro" id="IPR023408">
    <property type="entry name" value="MscS_beta-dom_sf"/>
</dbReference>
<keyword evidence="4 7" id="KW-0812">Transmembrane</keyword>
<comment type="similarity">
    <text evidence="2">Belongs to the MscS (TC 1.A.23) family.</text>
</comment>
<protein>
    <submittedName>
        <fullName evidence="9">Mechanosensitive ion channel protein MscS</fullName>
    </submittedName>
</protein>
<comment type="subcellular location">
    <subcellularLocation>
        <location evidence="1">Cell membrane</location>
        <topology evidence="1">Multi-pass membrane protein</topology>
    </subcellularLocation>
</comment>
<dbReference type="AlphaFoldDB" id="A0A1Q2L3G6"/>
<dbReference type="SUPFAM" id="SSF82861">
    <property type="entry name" value="Mechanosensitive channel protein MscS (YggB), transmembrane region"/>
    <property type="match status" value="1"/>
</dbReference>
<organism evidence="9 10">
    <name type="scientific">Planococcus lenghuensis</name>
    <dbReference type="NCBI Taxonomy" id="2213202"/>
    <lineage>
        <taxon>Bacteria</taxon>
        <taxon>Bacillati</taxon>
        <taxon>Bacillota</taxon>
        <taxon>Bacilli</taxon>
        <taxon>Bacillales</taxon>
        <taxon>Caryophanaceae</taxon>
        <taxon>Planococcus</taxon>
    </lineage>
</organism>
<dbReference type="InterPro" id="IPR006685">
    <property type="entry name" value="MscS_channel_2nd"/>
</dbReference>
<dbReference type="GO" id="GO:0055085">
    <property type="term" value="P:transmembrane transport"/>
    <property type="evidence" value="ECO:0007669"/>
    <property type="project" value="InterPro"/>
</dbReference>
<dbReference type="GO" id="GO:0005886">
    <property type="term" value="C:plasma membrane"/>
    <property type="evidence" value="ECO:0007669"/>
    <property type="project" value="UniProtKB-SubCell"/>
</dbReference>
<dbReference type="InterPro" id="IPR011066">
    <property type="entry name" value="MscS_channel_C_sf"/>
</dbReference>
<keyword evidence="10" id="KW-1185">Reference proteome</keyword>
<dbReference type="Proteomes" id="UP000188184">
    <property type="component" value="Chromosome"/>
</dbReference>
<dbReference type="SUPFAM" id="SSF50182">
    <property type="entry name" value="Sm-like ribonucleoproteins"/>
    <property type="match status" value="1"/>
</dbReference>
<dbReference type="PANTHER" id="PTHR30347">
    <property type="entry name" value="POTASSIUM CHANNEL RELATED"/>
    <property type="match status" value="1"/>
</dbReference>
<accession>A0A1Q2L3G6</accession>
<evidence type="ECO:0000256" key="2">
    <source>
        <dbReference type="ARBA" id="ARBA00008017"/>
    </source>
</evidence>
<dbReference type="SUPFAM" id="SSF82689">
    <property type="entry name" value="Mechanosensitive channel protein MscS (YggB), C-terminal domain"/>
    <property type="match status" value="1"/>
</dbReference>
<keyword evidence="6 7" id="KW-0472">Membrane</keyword>
<dbReference type="KEGG" id="pmar:B0X71_01900"/>
<dbReference type="InterPro" id="IPR010920">
    <property type="entry name" value="LSM_dom_sf"/>
</dbReference>
<dbReference type="Gene3D" id="2.30.30.60">
    <property type="match status" value="1"/>
</dbReference>
<feature type="transmembrane region" description="Helical" evidence="7">
    <location>
        <begin position="139"/>
        <end position="158"/>
    </location>
</feature>
<keyword evidence="3" id="KW-1003">Cell membrane</keyword>
<name>A0A1Q2L3G6_9BACL</name>
<feature type="transmembrane region" description="Helical" evidence="7">
    <location>
        <begin position="57"/>
        <end position="75"/>
    </location>
</feature>
<keyword evidence="5 7" id="KW-1133">Transmembrane helix</keyword>
<proteinExistence type="inferred from homology"/>
<evidence type="ECO:0000256" key="7">
    <source>
        <dbReference type="SAM" id="Phobius"/>
    </source>
</evidence>
<evidence type="ECO:0000313" key="10">
    <source>
        <dbReference type="Proteomes" id="UP000188184"/>
    </source>
</evidence>
<evidence type="ECO:0000313" key="9">
    <source>
        <dbReference type="EMBL" id="AQQ54953.1"/>
    </source>
</evidence>
<evidence type="ECO:0000256" key="1">
    <source>
        <dbReference type="ARBA" id="ARBA00004651"/>
    </source>
</evidence>
<feature type="transmembrane region" description="Helical" evidence="7">
    <location>
        <begin position="15"/>
        <end position="37"/>
    </location>
</feature>
<evidence type="ECO:0000256" key="3">
    <source>
        <dbReference type="ARBA" id="ARBA00022475"/>
    </source>
</evidence>
<gene>
    <name evidence="9" type="ORF">B0X71_01900</name>
</gene>
<dbReference type="InterPro" id="IPR011014">
    <property type="entry name" value="MscS_channel_TM-2"/>
</dbReference>
<feature type="domain" description="Mechanosensitive ion channel MscS" evidence="8">
    <location>
        <begin position="180"/>
        <end position="246"/>
    </location>
</feature>
<reference evidence="9 10" key="1">
    <citation type="submission" date="2017-02" db="EMBL/GenBank/DDBJ databases">
        <title>The complete genomic sequence of a novel cold adapted crude oil-degrading bacterium Planococcus qaidamina Y42.</title>
        <authorList>
            <person name="Yang R."/>
        </authorList>
    </citation>
    <scope>NUCLEOTIDE SEQUENCE [LARGE SCALE GENOMIC DNA]</scope>
    <source>
        <strain evidence="9 10">Y42</strain>
    </source>
</reference>